<evidence type="ECO:0000313" key="3">
    <source>
        <dbReference type="EMBL" id="SEO50582.1"/>
    </source>
</evidence>
<accession>A0A1H8Q8L1</accession>
<evidence type="ECO:0000259" key="2">
    <source>
        <dbReference type="Pfam" id="PF13556"/>
    </source>
</evidence>
<dbReference type="PANTHER" id="PTHR33744:SF17">
    <property type="entry name" value="CONSERVED PROTEIN"/>
    <property type="match status" value="1"/>
</dbReference>
<evidence type="ECO:0000313" key="4">
    <source>
        <dbReference type="Proteomes" id="UP000198582"/>
    </source>
</evidence>
<dbReference type="OrthoDB" id="3170447at2"/>
<dbReference type="PANTHER" id="PTHR33744">
    <property type="entry name" value="CARBOHYDRATE DIACID REGULATOR"/>
    <property type="match status" value="1"/>
</dbReference>
<organism evidence="3 4">
    <name type="scientific">Amycolatopsis saalfeldensis</name>
    <dbReference type="NCBI Taxonomy" id="394193"/>
    <lineage>
        <taxon>Bacteria</taxon>
        <taxon>Bacillati</taxon>
        <taxon>Actinomycetota</taxon>
        <taxon>Actinomycetes</taxon>
        <taxon>Pseudonocardiales</taxon>
        <taxon>Pseudonocardiaceae</taxon>
        <taxon>Amycolatopsis</taxon>
    </lineage>
</organism>
<feature type="domain" description="Purine catabolism PurC-like" evidence="1">
    <location>
        <begin position="6"/>
        <end position="119"/>
    </location>
</feature>
<sequence length="517" mass="54399">MRLGALLDTPGLGLTLLAGADALDREFERVFQATLQDPTRYLDGGEIVLCGLRWLPGPADADEFVGTLAAAGVVALGAGTAEVGGPVPEHLVESCRRVGLPLFEVPLSVSFATVTERVILGLAAEREAPAQDSHRRLIAAVTEGRGLPALVAAGAAELAADCWVLSATGRLIAGPDSLPADRRASLARRFLRAERLPLTVNPQVDAATPVTLLAAASRSGHRVASWFLVVDGDCSAWPSWRRELALELAPLVGLERTRVDEAKRIENRAAEPLLRLALSDSPTAELASRLAAAEFPAKSQLVALSAEVSGGGPGLTPVLVEELLAAVSGPTLVGTVDGETFGLFPAFLRLDRVAADLREAVRILEPALGSARLAIGLSRAPDAAGLRAGIQEARHARTLAALSPGRASVLAGDEVASHLLLLAAVPDDLRRSFGEKVLGPVLAYDAAHGSELLSTLKAFLEHSGSWTQTSAALHLHVNTLRYRVSRISDLTGRDLGRFADRVDLYLAGCFTQGWGWS</sequence>
<dbReference type="Proteomes" id="UP000198582">
    <property type="component" value="Unassembled WGS sequence"/>
</dbReference>
<dbReference type="AlphaFoldDB" id="A0A1H8Q8L1"/>
<name>A0A1H8Q8L1_9PSEU</name>
<dbReference type="Pfam" id="PF13556">
    <property type="entry name" value="HTH_30"/>
    <property type="match status" value="1"/>
</dbReference>
<dbReference type="Pfam" id="PF07905">
    <property type="entry name" value="PucR"/>
    <property type="match status" value="1"/>
</dbReference>
<protein>
    <submittedName>
        <fullName evidence="3">Purine catabolism regulatory protein-like family protein</fullName>
    </submittedName>
</protein>
<evidence type="ECO:0000259" key="1">
    <source>
        <dbReference type="Pfam" id="PF07905"/>
    </source>
</evidence>
<dbReference type="InterPro" id="IPR012914">
    <property type="entry name" value="PucR_dom"/>
</dbReference>
<dbReference type="STRING" id="394193.SAMN04489732_101252"/>
<dbReference type="EMBL" id="FOEF01000001">
    <property type="protein sequence ID" value="SEO50582.1"/>
    <property type="molecule type" value="Genomic_DNA"/>
</dbReference>
<dbReference type="InterPro" id="IPR042070">
    <property type="entry name" value="PucR_C-HTH_sf"/>
</dbReference>
<keyword evidence="4" id="KW-1185">Reference proteome</keyword>
<dbReference type="InterPro" id="IPR025736">
    <property type="entry name" value="PucR_C-HTH_dom"/>
</dbReference>
<gene>
    <name evidence="3" type="ORF">SAMN04489732_101252</name>
</gene>
<feature type="domain" description="PucR C-terminal helix-turn-helix" evidence="2">
    <location>
        <begin position="452"/>
        <end position="507"/>
    </location>
</feature>
<reference evidence="3 4" key="1">
    <citation type="submission" date="2016-10" db="EMBL/GenBank/DDBJ databases">
        <authorList>
            <person name="de Groot N.N."/>
        </authorList>
    </citation>
    <scope>NUCLEOTIDE SEQUENCE [LARGE SCALE GENOMIC DNA]</scope>
    <source>
        <strain evidence="3 4">DSM 44993</strain>
    </source>
</reference>
<dbReference type="Gene3D" id="1.10.10.2840">
    <property type="entry name" value="PucR C-terminal helix-turn-helix domain"/>
    <property type="match status" value="1"/>
</dbReference>
<proteinExistence type="predicted"/>
<dbReference type="InterPro" id="IPR051448">
    <property type="entry name" value="CdaR-like_regulators"/>
</dbReference>